<evidence type="ECO:0000313" key="9">
    <source>
        <dbReference type="Proteomes" id="UP001295444"/>
    </source>
</evidence>
<dbReference type="Gene3D" id="1.10.287.70">
    <property type="match status" value="2"/>
</dbReference>
<comment type="subcellular location">
    <subcellularLocation>
        <location evidence="1">Membrane</location>
        <topology evidence="1">Multi-pass membrane protein</topology>
    </subcellularLocation>
</comment>
<evidence type="ECO:0000256" key="6">
    <source>
        <dbReference type="SAM" id="Phobius"/>
    </source>
</evidence>
<feature type="transmembrane region" description="Helical" evidence="6">
    <location>
        <begin position="231"/>
        <end position="249"/>
    </location>
</feature>
<sequence length="790" mass="90985">MEKMSEAKSNSDSNAGNAIVPGMPSSEEERPDEDLLLAAAYVYDAQYNRNIPFETSPQAVRLYYFYNHWAMQIATYFFILVDLSLALFEDPAAYPLPFLVTALVEVMCLVAFFSRLVHFSRVTPRNLFWKDTKNICVMVTIMLNLIDLIICGALSIAQIRTIRWTRVLRPIYLVNFAESRQIRRAFRSIRNTLPEILYVFLLFMFSVLAFSLMAMKLFGSRKLKTAEGEPYFENYLEGVFNLYVLVTTANSPDVMMPAYDYNRWYSIFFIAYIILNTYIFMSVFLAVVYNNYRKHLKNEIRKLAYMKRRKMVEAFNALKVKEGTEFVISEARWKHLVKLVAPDISNSHRELLLRVSNDAKTSYVGKEAFLRLADLLNIKVITMKARMHPLESWLPYLYKSALSCFIHKVVRHKGFVYAFDVIILVNAIFIALDDKSPLIANAEWVFLTLYILEILLKLYTYDPRTFFAKNQFWNWFDTFIIVAALIATSVNAGLKSASQYNSQQVLDIVFILRVLRLIRIIDSVQRFRVIVNTLINILPTMLTFCGLILVIYYVFAVVGMEIFSGKIRFFPANSTDPLAHSCGAAVLKDSVFARSKYCRNNFNDIASSFIVLVELTVVNQWHDILYLLSLIFLNLILLATGFSLVTHPAAKLYFIAFHVVIVIMIINIFVAFILEAFFVEYSLEKSEVETAIEKKIQELGMAVQEEDLSSGNLVDNMEHGENNISHFGDTSQKGLMFRIASNRYRTVDALLQRMFESEMPLEDDVPEIDEILNLSPNDIYIHNPNFNTAG</sequence>
<reference evidence="8" key="1">
    <citation type="submission" date="2022-03" db="EMBL/GenBank/DDBJ databases">
        <authorList>
            <person name="Alioto T."/>
            <person name="Alioto T."/>
            <person name="Gomez Garrido J."/>
        </authorList>
    </citation>
    <scope>NUCLEOTIDE SEQUENCE</scope>
</reference>
<feature type="transmembrane region" description="Helical" evidence="6">
    <location>
        <begin position="624"/>
        <end position="645"/>
    </location>
</feature>
<protein>
    <submittedName>
        <fullName evidence="8">Two pore calcium channel 1-like isoform X1</fullName>
    </submittedName>
</protein>
<feature type="transmembrane region" description="Helical" evidence="6">
    <location>
        <begin position="269"/>
        <end position="292"/>
    </location>
</feature>
<keyword evidence="2 6" id="KW-0812">Transmembrane</keyword>
<feature type="transmembrane region" description="Helical" evidence="6">
    <location>
        <begin position="94"/>
        <end position="114"/>
    </location>
</feature>
<gene>
    <name evidence="8" type="ORF">PECUL_23A043937</name>
</gene>
<evidence type="ECO:0000256" key="2">
    <source>
        <dbReference type="ARBA" id="ARBA00022692"/>
    </source>
</evidence>
<dbReference type="InterPro" id="IPR027359">
    <property type="entry name" value="Volt_channel_dom_sf"/>
</dbReference>
<dbReference type="AlphaFoldDB" id="A0AAD1RGK1"/>
<accession>A0AAD1RGK1</accession>
<feature type="transmembrane region" description="Helical" evidence="6">
    <location>
        <begin position="196"/>
        <end position="219"/>
    </location>
</feature>
<feature type="transmembrane region" description="Helical" evidence="6">
    <location>
        <begin position="135"/>
        <end position="159"/>
    </location>
</feature>
<feature type="transmembrane region" description="Helical" evidence="6">
    <location>
        <begin position="530"/>
        <end position="555"/>
    </location>
</feature>
<name>A0AAD1RGK1_PELCU</name>
<dbReference type="PANTHER" id="PTHR46726">
    <property type="entry name" value="TWO PORE CHANNEL 3"/>
    <property type="match status" value="1"/>
</dbReference>
<dbReference type="Proteomes" id="UP001295444">
    <property type="component" value="Chromosome 02"/>
</dbReference>
<feature type="domain" description="Ion transport" evidence="7">
    <location>
        <begin position="71"/>
        <end position="294"/>
    </location>
</feature>
<keyword evidence="9" id="KW-1185">Reference proteome</keyword>
<feature type="domain" description="Ion transport" evidence="7">
    <location>
        <begin position="415"/>
        <end position="682"/>
    </location>
</feature>
<evidence type="ECO:0000256" key="4">
    <source>
        <dbReference type="ARBA" id="ARBA00023136"/>
    </source>
</evidence>
<feature type="compositionally biased region" description="Polar residues" evidence="5">
    <location>
        <begin position="7"/>
        <end position="16"/>
    </location>
</feature>
<feature type="transmembrane region" description="Helical" evidence="6">
    <location>
        <begin position="500"/>
        <end position="518"/>
    </location>
</feature>
<dbReference type="SUPFAM" id="SSF81324">
    <property type="entry name" value="Voltage-gated potassium channels"/>
    <property type="match status" value="2"/>
</dbReference>
<feature type="transmembrane region" description="Helical" evidence="6">
    <location>
        <begin position="69"/>
        <end position="88"/>
    </location>
</feature>
<feature type="transmembrane region" description="Helical" evidence="6">
    <location>
        <begin position="472"/>
        <end position="494"/>
    </location>
</feature>
<feature type="transmembrane region" description="Helical" evidence="6">
    <location>
        <begin position="438"/>
        <end position="460"/>
    </location>
</feature>
<keyword evidence="3 6" id="KW-1133">Transmembrane helix</keyword>
<feature type="region of interest" description="Disordered" evidence="5">
    <location>
        <begin position="1"/>
        <end position="29"/>
    </location>
</feature>
<keyword evidence="4 6" id="KW-0472">Membrane</keyword>
<proteinExistence type="predicted"/>
<dbReference type="Pfam" id="PF00520">
    <property type="entry name" value="Ion_trans"/>
    <property type="match status" value="2"/>
</dbReference>
<dbReference type="GO" id="GO:0016020">
    <property type="term" value="C:membrane"/>
    <property type="evidence" value="ECO:0007669"/>
    <property type="project" value="UniProtKB-SubCell"/>
</dbReference>
<dbReference type="Gene3D" id="1.20.120.350">
    <property type="entry name" value="Voltage-gated potassium channels. Chain C"/>
    <property type="match status" value="1"/>
</dbReference>
<evidence type="ECO:0000256" key="1">
    <source>
        <dbReference type="ARBA" id="ARBA00004141"/>
    </source>
</evidence>
<dbReference type="InterPro" id="IPR005821">
    <property type="entry name" value="Ion_trans_dom"/>
</dbReference>
<dbReference type="PANTHER" id="PTHR46726:SF1">
    <property type="entry name" value="TWO-PORE CALCIUM CHANNEL 3"/>
    <property type="match status" value="1"/>
</dbReference>
<evidence type="ECO:0000259" key="7">
    <source>
        <dbReference type="Pfam" id="PF00520"/>
    </source>
</evidence>
<feature type="transmembrane region" description="Helical" evidence="6">
    <location>
        <begin position="415"/>
        <end position="432"/>
    </location>
</feature>
<evidence type="ECO:0000256" key="3">
    <source>
        <dbReference type="ARBA" id="ARBA00022989"/>
    </source>
</evidence>
<feature type="transmembrane region" description="Helical" evidence="6">
    <location>
        <begin position="652"/>
        <end position="674"/>
    </location>
</feature>
<dbReference type="GO" id="GO:0005216">
    <property type="term" value="F:monoatomic ion channel activity"/>
    <property type="evidence" value="ECO:0007669"/>
    <property type="project" value="InterPro"/>
</dbReference>
<evidence type="ECO:0000313" key="8">
    <source>
        <dbReference type="EMBL" id="CAH2253095.1"/>
    </source>
</evidence>
<evidence type="ECO:0000256" key="5">
    <source>
        <dbReference type="SAM" id="MobiDB-lite"/>
    </source>
</evidence>
<organism evidence="8 9">
    <name type="scientific">Pelobates cultripes</name>
    <name type="common">Western spadefoot toad</name>
    <dbReference type="NCBI Taxonomy" id="61616"/>
    <lineage>
        <taxon>Eukaryota</taxon>
        <taxon>Metazoa</taxon>
        <taxon>Chordata</taxon>
        <taxon>Craniata</taxon>
        <taxon>Vertebrata</taxon>
        <taxon>Euteleostomi</taxon>
        <taxon>Amphibia</taxon>
        <taxon>Batrachia</taxon>
        <taxon>Anura</taxon>
        <taxon>Pelobatoidea</taxon>
        <taxon>Pelobatidae</taxon>
        <taxon>Pelobates</taxon>
    </lineage>
</organism>
<dbReference type="EMBL" id="OW240913">
    <property type="protein sequence ID" value="CAH2253095.1"/>
    <property type="molecule type" value="Genomic_DNA"/>
</dbReference>